<dbReference type="GO" id="GO:0001097">
    <property type="term" value="F:TFIIH-class transcription factor complex binding"/>
    <property type="evidence" value="ECO:0007669"/>
    <property type="project" value="TreeGrafter"/>
</dbReference>
<dbReference type="AlphaFoldDB" id="A0A1Y2AJL9"/>
<dbReference type="GO" id="GO:0005673">
    <property type="term" value="C:transcription factor TFIIE complex"/>
    <property type="evidence" value="ECO:0007669"/>
    <property type="project" value="InterPro"/>
</dbReference>
<feature type="region of interest" description="Disordered" evidence="1">
    <location>
        <begin position="1"/>
        <end position="47"/>
    </location>
</feature>
<accession>A0A1Y2AJL9</accession>
<feature type="region of interest" description="Disordered" evidence="1">
    <location>
        <begin position="258"/>
        <end position="306"/>
    </location>
</feature>
<evidence type="ECO:0000256" key="1">
    <source>
        <dbReference type="SAM" id="MobiDB-lite"/>
    </source>
</evidence>
<dbReference type="PANTHER" id="PTHR12716">
    <property type="entry name" value="TRANSCRIPTION INITIATION FACTOR IIE, BETA SUBUNIT"/>
    <property type="match status" value="1"/>
</dbReference>
<sequence length="306" mass="33599">MSLKRKSGTLTHSASPKPSIGIGAGVKAESLDSKRPRTDASGLGPTRILSSTHGRFQHVDTAALELRDRLKSDGTINLELAVFQITELSPHLDASAVIERFKKLEKVDFNPVNGVFTYIYDQQYSTLPDIRTALRTKSTLTSGVEYSSFRSSLAPGAQILVDQLEREGQILIMRSLKGQYMDAPLPPLGRANMLGLRITDHGAAGIGSRWRSIWWDDTRERGRAGQRVDEDFVAAWADVPIAEADDVERLLAAEDLSASSTAPPPVKINAGPAIKKKKRSNRPLKITNTHMKQQGIDFSKDYEPPA</sequence>
<reference evidence="2 3" key="1">
    <citation type="submission" date="2016-07" db="EMBL/GenBank/DDBJ databases">
        <title>Pervasive Adenine N6-methylation of Active Genes in Fungi.</title>
        <authorList>
            <consortium name="DOE Joint Genome Institute"/>
            <person name="Mondo S.J."/>
            <person name="Dannebaum R.O."/>
            <person name="Kuo R.C."/>
            <person name="Labutti K."/>
            <person name="Haridas S."/>
            <person name="Kuo A."/>
            <person name="Salamov A."/>
            <person name="Ahrendt S.R."/>
            <person name="Lipzen A."/>
            <person name="Sullivan W."/>
            <person name="Andreopoulos W.B."/>
            <person name="Clum A."/>
            <person name="Lindquist E."/>
            <person name="Daum C."/>
            <person name="Ramamoorthy G.K."/>
            <person name="Gryganskyi A."/>
            <person name="Culley D."/>
            <person name="Magnuson J.K."/>
            <person name="James T.Y."/>
            <person name="O'Malley M.A."/>
            <person name="Stajich J.E."/>
            <person name="Spatafora J.W."/>
            <person name="Visel A."/>
            <person name="Grigoriev I.V."/>
        </authorList>
    </citation>
    <scope>NUCLEOTIDE SEQUENCE [LARGE SCALE GENOMIC DNA]</scope>
    <source>
        <strain evidence="2 3">68-887.2</strain>
    </source>
</reference>
<dbReference type="InterPro" id="IPR016656">
    <property type="entry name" value="TFIIE-bsu"/>
</dbReference>
<evidence type="ECO:0000313" key="2">
    <source>
        <dbReference type="EMBL" id="ORY22397.1"/>
    </source>
</evidence>
<dbReference type="PANTHER" id="PTHR12716:SF8">
    <property type="entry name" value="TRANSCRIPTION INITIATION FACTOR IIE SUBUNIT BETA"/>
    <property type="match status" value="1"/>
</dbReference>
<dbReference type="EMBL" id="MCFC01000094">
    <property type="protein sequence ID" value="ORY22397.1"/>
    <property type="molecule type" value="Genomic_DNA"/>
</dbReference>
<organism evidence="2 3">
    <name type="scientific">Naematelia encephala</name>
    <dbReference type="NCBI Taxonomy" id="71784"/>
    <lineage>
        <taxon>Eukaryota</taxon>
        <taxon>Fungi</taxon>
        <taxon>Dikarya</taxon>
        <taxon>Basidiomycota</taxon>
        <taxon>Agaricomycotina</taxon>
        <taxon>Tremellomycetes</taxon>
        <taxon>Tremellales</taxon>
        <taxon>Naemateliaceae</taxon>
        <taxon>Naematelia</taxon>
    </lineage>
</organism>
<dbReference type="Proteomes" id="UP000193986">
    <property type="component" value="Unassembled WGS sequence"/>
</dbReference>
<evidence type="ECO:0000313" key="3">
    <source>
        <dbReference type="Proteomes" id="UP000193986"/>
    </source>
</evidence>
<evidence type="ECO:0008006" key="4">
    <source>
        <dbReference type="Google" id="ProtNLM"/>
    </source>
</evidence>
<dbReference type="OrthoDB" id="3907302at2759"/>
<dbReference type="GO" id="GO:0006367">
    <property type="term" value="P:transcription initiation at RNA polymerase II promoter"/>
    <property type="evidence" value="ECO:0007669"/>
    <property type="project" value="InterPro"/>
</dbReference>
<protein>
    <recommendedName>
        <fullName evidence="4">Transcription initiation factor IIE subunit beta</fullName>
    </recommendedName>
</protein>
<comment type="caution">
    <text evidence="2">The sequence shown here is derived from an EMBL/GenBank/DDBJ whole genome shotgun (WGS) entry which is preliminary data.</text>
</comment>
<gene>
    <name evidence="2" type="ORF">BCR39DRAFT_562360</name>
</gene>
<feature type="compositionally biased region" description="Basic and acidic residues" evidence="1">
    <location>
        <begin position="29"/>
        <end position="38"/>
    </location>
</feature>
<dbReference type="STRING" id="71784.A0A1Y2AJL9"/>
<dbReference type="InParanoid" id="A0A1Y2AJL9"/>
<keyword evidence="3" id="KW-1185">Reference proteome</keyword>
<proteinExistence type="predicted"/>
<name>A0A1Y2AJL9_9TREE</name>